<reference evidence="1" key="1">
    <citation type="submission" date="2020-04" db="EMBL/GenBank/DDBJ databases">
        <authorList>
            <person name="Chiriac C."/>
            <person name="Salcher M."/>
            <person name="Ghai R."/>
            <person name="Kavagutti S V."/>
        </authorList>
    </citation>
    <scope>NUCLEOTIDE SEQUENCE</scope>
</reference>
<protein>
    <submittedName>
        <fullName evidence="1">Uncharacterized protein</fullName>
    </submittedName>
</protein>
<accession>A0A6J5MWB3</accession>
<evidence type="ECO:0000313" key="1">
    <source>
        <dbReference type="EMBL" id="CAB4149283.1"/>
    </source>
</evidence>
<organism evidence="1">
    <name type="scientific">uncultured Caudovirales phage</name>
    <dbReference type="NCBI Taxonomy" id="2100421"/>
    <lineage>
        <taxon>Viruses</taxon>
        <taxon>Duplodnaviria</taxon>
        <taxon>Heunggongvirae</taxon>
        <taxon>Uroviricota</taxon>
        <taxon>Caudoviricetes</taxon>
        <taxon>Peduoviridae</taxon>
        <taxon>Maltschvirus</taxon>
        <taxon>Maltschvirus maltsch</taxon>
    </lineage>
</organism>
<dbReference type="EMBL" id="LR796499">
    <property type="protein sequence ID" value="CAB4149283.1"/>
    <property type="molecule type" value="Genomic_DNA"/>
</dbReference>
<proteinExistence type="predicted"/>
<name>A0A6J5MWB3_9CAUD</name>
<sequence>MKLKFVDDEVVKQAATRGRKAYDWTSIVEQLYANPNKWVELDRQIGFPNAAYRAREKFAGIEIVCSGGNLLTMSDPNKKLWTVYMRFVEPVVEEELF</sequence>
<gene>
    <name evidence="1" type="ORF">UFOVP536_70</name>
</gene>